<gene>
    <name evidence="5" type="ORF">Ptr86124_002668</name>
    <name evidence="4" type="ORF">PtrM4_149110</name>
</gene>
<sequence length="162" mass="18452">MTYTIVLFITRNHALSSEEFRDYYEHRHIPLAYSLLTQCWPISFTRRYLARISRKGFGGPANPDRPPLMLRGTMNELDCDCIAEMSFNSEAHFQHFYKSAYAKENAALLARDEEKFLEADMTKIIVVGETWSTDEHGVSTSEIGYVQKGERSDSEASGSGHS</sequence>
<reference evidence="5" key="2">
    <citation type="submission" date="2021-05" db="EMBL/GenBank/DDBJ databases">
        <authorList>
            <person name="Moolhuijzen P.M."/>
            <person name="Moffat C.S."/>
        </authorList>
    </citation>
    <scope>NUCLEOTIDE SEQUENCE</scope>
    <source>
        <strain evidence="5">86-124</strain>
    </source>
</reference>
<dbReference type="EMBL" id="NRDI02000002">
    <property type="protein sequence ID" value="KAI1519540.1"/>
    <property type="molecule type" value="Genomic_DNA"/>
</dbReference>
<dbReference type="Proteomes" id="UP000249757">
    <property type="component" value="Unassembled WGS sequence"/>
</dbReference>
<evidence type="ECO:0000313" key="5">
    <source>
        <dbReference type="EMBL" id="KAI1519540.1"/>
    </source>
</evidence>
<reference evidence="7" key="4">
    <citation type="journal article" date="2022" name="Microb. Genom.">
        <title>A global pangenome for the wheat fungal pathogen Pyrenophora tritici-repentis and prediction of effector protein structural homology.</title>
        <authorList>
            <person name="Moolhuijzen P.M."/>
            <person name="See P.T."/>
            <person name="Shi G."/>
            <person name="Powell H.R."/>
            <person name="Cockram J."/>
            <person name="Jorgensen L.N."/>
            <person name="Benslimane H."/>
            <person name="Strelkov S.E."/>
            <person name="Turner J."/>
            <person name="Liu Z."/>
            <person name="Moffat C.S."/>
        </authorList>
    </citation>
    <scope>NUCLEOTIDE SEQUENCE [LARGE SCALE GENOMIC DNA]</scope>
</reference>
<organism evidence="4 6">
    <name type="scientific">Pyrenophora tritici-repentis</name>
    <dbReference type="NCBI Taxonomy" id="45151"/>
    <lineage>
        <taxon>Eukaryota</taxon>
        <taxon>Fungi</taxon>
        <taxon>Dikarya</taxon>
        <taxon>Ascomycota</taxon>
        <taxon>Pezizomycotina</taxon>
        <taxon>Dothideomycetes</taxon>
        <taxon>Pleosporomycetidae</taxon>
        <taxon>Pleosporales</taxon>
        <taxon>Pleosporineae</taxon>
        <taxon>Pleosporaceae</taxon>
        <taxon>Pyrenophora</taxon>
    </lineage>
</organism>
<dbReference type="InterPro" id="IPR011008">
    <property type="entry name" value="Dimeric_a/b-barrel"/>
</dbReference>
<accession>A0A2W1G503</accession>
<comment type="similarity">
    <text evidence="1">Belongs to the tpcK family.</text>
</comment>
<dbReference type="Gene3D" id="3.30.70.100">
    <property type="match status" value="1"/>
</dbReference>
<proteinExistence type="inferred from homology"/>
<comment type="caution">
    <text evidence="4">The sequence shown here is derived from an EMBL/GenBank/DDBJ whole genome shotgun (WGS) entry which is preliminary data.</text>
</comment>
<reference evidence="5" key="3">
    <citation type="journal article" date="2022" name="bioRxiv">
        <title>A global pangenome for the wheat fungal pathogen Pyrenophora tritici-repentis and prediction of effector protein structural homology.</title>
        <authorList>
            <person name="Moolhuijzen P."/>
            <person name="See P.T."/>
            <person name="Shi G."/>
            <person name="Powell H.R."/>
            <person name="Cockram J."/>
            <person name="Jorgensen L.N."/>
            <person name="Benslimane H."/>
            <person name="Strelkov S.E."/>
            <person name="Turner J."/>
            <person name="Liu Z."/>
            <person name="Moffat C.S."/>
        </authorList>
    </citation>
    <scope>NUCLEOTIDE SEQUENCE</scope>
    <source>
        <strain evidence="5">86-124</strain>
    </source>
</reference>
<evidence type="ECO:0000313" key="6">
    <source>
        <dbReference type="Proteomes" id="UP000245464"/>
    </source>
</evidence>
<keyword evidence="7" id="KW-1185">Reference proteome</keyword>
<dbReference type="GO" id="GO:0016491">
    <property type="term" value="F:oxidoreductase activity"/>
    <property type="evidence" value="ECO:0007669"/>
    <property type="project" value="InterPro"/>
</dbReference>
<feature type="domain" description="EthD" evidence="3">
    <location>
        <begin position="13"/>
        <end position="118"/>
    </location>
</feature>
<dbReference type="AlphaFoldDB" id="A0A2W1G503"/>
<evidence type="ECO:0000259" key="3">
    <source>
        <dbReference type="Pfam" id="PF07110"/>
    </source>
</evidence>
<evidence type="ECO:0000313" key="7">
    <source>
        <dbReference type="Proteomes" id="UP000249757"/>
    </source>
</evidence>
<feature type="region of interest" description="Disordered" evidence="2">
    <location>
        <begin position="141"/>
        <end position="162"/>
    </location>
</feature>
<evidence type="ECO:0000256" key="1">
    <source>
        <dbReference type="ARBA" id="ARBA00005986"/>
    </source>
</evidence>
<evidence type="ECO:0000256" key="2">
    <source>
        <dbReference type="SAM" id="MobiDB-lite"/>
    </source>
</evidence>
<dbReference type="Pfam" id="PF07110">
    <property type="entry name" value="EthD"/>
    <property type="match status" value="1"/>
</dbReference>
<reference evidence="4 6" key="1">
    <citation type="journal article" date="2018" name="BMC Genomics">
        <title>Comparative genomics of the wheat fungal pathogen Pyrenophora tritici-repentis reveals chromosomal variations and genome plasticity.</title>
        <authorList>
            <person name="Moolhuijzen P."/>
            <person name="See P.T."/>
            <person name="Hane J.K."/>
            <person name="Shi G."/>
            <person name="Liu Z."/>
            <person name="Oliver R.P."/>
            <person name="Moffat C.S."/>
        </authorList>
    </citation>
    <scope>NUCLEOTIDE SEQUENCE [LARGE SCALE GENOMIC DNA]</scope>
    <source>
        <strain evidence="4">M4</strain>
    </source>
</reference>
<dbReference type="SUPFAM" id="SSF54909">
    <property type="entry name" value="Dimeric alpha+beta barrel"/>
    <property type="match status" value="1"/>
</dbReference>
<protein>
    <submittedName>
        <fullName evidence="4">EthD domain containing protein</fullName>
    </submittedName>
</protein>
<dbReference type="EMBL" id="NQIK02000009">
    <property type="protein sequence ID" value="KAF7566591.1"/>
    <property type="molecule type" value="Genomic_DNA"/>
</dbReference>
<dbReference type="OrthoDB" id="2519291at2759"/>
<dbReference type="Proteomes" id="UP000245464">
    <property type="component" value="Chromosome 9"/>
</dbReference>
<dbReference type="InterPro" id="IPR009799">
    <property type="entry name" value="EthD_dom"/>
</dbReference>
<dbReference type="OMA" id="IIYAYRK"/>
<name>A0A2W1G503_9PLEO</name>
<evidence type="ECO:0000313" key="4">
    <source>
        <dbReference type="EMBL" id="KAF7566591.1"/>
    </source>
</evidence>